<reference evidence="2 3" key="1">
    <citation type="journal article" date="2005" name="Nature">
        <title>The genome of the social amoeba Dictyostelium discoideum.</title>
        <authorList>
            <consortium name="The Dictyostelium discoideum Sequencing Consortium"/>
            <person name="Eichinger L."/>
            <person name="Pachebat J.A."/>
            <person name="Glockner G."/>
            <person name="Rajandream M.A."/>
            <person name="Sucgang R."/>
            <person name="Berriman M."/>
            <person name="Song J."/>
            <person name="Olsen R."/>
            <person name="Szafranski K."/>
            <person name="Xu Q."/>
            <person name="Tunggal B."/>
            <person name="Kummerfeld S."/>
            <person name="Madera M."/>
            <person name="Konfortov B.A."/>
            <person name="Rivero F."/>
            <person name="Bankier A.T."/>
            <person name="Lehmann R."/>
            <person name="Hamlin N."/>
            <person name="Davies R."/>
            <person name="Gaudet P."/>
            <person name="Fey P."/>
            <person name="Pilcher K."/>
            <person name="Chen G."/>
            <person name="Saunders D."/>
            <person name="Sodergren E."/>
            <person name="Davis P."/>
            <person name="Kerhornou A."/>
            <person name="Nie X."/>
            <person name="Hall N."/>
            <person name="Anjard C."/>
            <person name="Hemphill L."/>
            <person name="Bason N."/>
            <person name="Farbrother P."/>
            <person name="Desany B."/>
            <person name="Just E."/>
            <person name="Morio T."/>
            <person name="Rost R."/>
            <person name="Churcher C."/>
            <person name="Cooper J."/>
            <person name="Haydock S."/>
            <person name="van Driessche N."/>
            <person name="Cronin A."/>
            <person name="Goodhead I."/>
            <person name="Muzny D."/>
            <person name="Mourier T."/>
            <person name="Pain A."/>
            <person name="Lu M."/>
            <person name="Harper D."/>
            <person name="Lindsay R."/>
            <person name="Hauser H."/>
            <person name="James K."/>
            <person name="Quiles M."/>
            <person name="Madan Babu M."/>
            <person name="Saito T."/>
            <person name="Buchrieser C."/>
            <person name="Wardroper A."/>
            <person name="Felder M."/>
            <person name="Thangavelu M."/>
            <person name="Johnson D."/>
            <person name="Knights A."/>
            <person name="Loulseged H."/>
            <person name="Mungall K."/>
            <person name="Oliver K."/>
            <person name="Price C."/>
            <person name="Quail M.A."/>
            <person name="Urushihara H."/>
            <person name="Hernandez J."/>
            <person name="Rabbinowitsch E."/>
            <person name="Steffen D."/>
            <person name="Sanders M."/>
            <person name="Ma J."/>
            <person name="Kohara Y."/>
            <person name="Sharp S."/>
            <person name="Simmonds M."/>
            <person name="Spiegler S."/>
            <person name="Tivey A."/>
            <person name="Sugano S."/>
            <person name="White B."/>
            <person name="Walker D."/>
            <person name="Woodward J."/>
            <person name="Winckler T."/>
            <person name="Tanaka Y."/>
            <person name="Shaulsky G."/>
            <person name="Schleicher M."/>
            <person name="Weinstock G."/>
            <person name="Rosenthal A."/>
            <person name="Cox E.C."/>
            <person name="Chisholm R.L."/>
            <person name="Gibbs R."/>
            <person name="Loomis W.F."/>
            <person name="Platzer M."/>
            <person name="Kay R.R."/>
            <person name="Williams J."/>
            <person name="Dear P.H."/>
            <person name="Noegel A.A."/>
            <person name="Barrell B."/>
            <person name="Kuspa A."/>
        </authorList>
    </citation>
    <scope>NUCLEOTIDE SEQUENCE [LARGE SCALE GENOMIC DNA]</scope>
    <source>
        <strain evidence="2 3">AX4</strain>
    </source>
</reference>
<dbReference type="EMBL" id="AAFI02000013">
    <property type="protein sequence ID" value="EAL69656.1"/>
    <property type="molecule type" value="Genomic_DNA"/>
</dbReference>
<feature type="region of interest" description="Disordered" evidence="1">
    <location>
        <begin position="75"/>
        <end position="126"/>
    </location>
</feature>
<evidence type="ECO:0000256" key="1">
    <source>
        <dbReference type="SAM" id="MobiDB-lite"/>
    </source>
</evidence>
<dbReference type="RefSeq" id="XP_643398.1">
    <property type="nucleotide sequence ID" value="XM_638306.1"/>
</dbReference>
<dbReference type="PaxDb" id="44689-DDB0202540"/>
<dbReference type="Proteomes" id="UP000002195">
    <property type="component" value="Unassembled WGS sequence"/>
</dbReference>
<comment type="caution">
    <text evidence="2">The sequence shown here is derived from an EMBL/GenBank/DDBJ whole genome shotgun (WGS) entry which is preliminary data.</text>
</comment>
<feature type="compositionally biased region" description="Basic and acidic residues" evidence="1">
    <location>
        <begin position="105"/>
        <end position="126"/>
    </location>
</feature>
<gene>
    <name evidence="2" type="ORF">DDB_G0275811</name>
</gene>
<sequence>MELEKVEKDKLELEVEKPKELLRRRCYHENPYDDCDAYDSDSDSDADKEALEITYISNSTDILNFSTLIVRLQPAAAPPPPLKTTSKTNTETSTTIKVKKTKSNKIQEKEKEKKKEKEKDKKKEKI</sequence>
<evidence type="ECO:0000313" key="2">
    <source>
        <dbReference type="EMBL" id="EAL69656.1"/>
    </source>
</evidence>
<dbReference type="HOGENOM" id="CLU_1985748_0_0_1"/>
<evidence type="ECO:0000313" key="3">
    <source>
        <dbReference type="Proteomes" id="UP000002195"/>
    </source>
</evidence>
<dbReference type="GeneID" id="8619984"/>
<protein>
    <submittedName>
        <fullName evidence="2">Uncharacterized protein</fullName>
    </submittedName>
</protein>
<proteinExistence type="predicted"/>
<accession>Q553L5</accession>
<keyword evidence="3" id="KW-1185">Reference proteome</keyword>
<dbReference type="AlphaFoldDB" id="Q553L5"/>
<dbReference type="InParanoid" id="Q553L5"/>
<name>Q553L5_DICDI</name>
<feature type="compositionally biased region" description="Low complexity" evidence="1">
    <location>
        <begin position="83"/>
        <end position="96"/>
    </location>
</feature>
<organism evidence="2 3">
    <name type="scientific">Dictyostelium discoideum</name>
    <name type="common">Social amoeba</name>
    <dbReference type="NCBI Taxonomy" id="44689"/>
    <lineage>
        <taxon>Eukaryota</taxon>
        <taxon>Amoebozoa</taxon>
        <taxon>Evosea</taxon>
        <taxon>Eumycetozoa</taxon>
        <taxon>Dictyostelia</taxon>
        <taxon>Dictyosteliales</taxon>
        <taxon>Dictyosteliaceae</taxon>
        <taxon>Dictyostelium</taxon>
    </lineage>
</organism>
<dbReference type="SMR" id="Q553L5"/>
<dbReference type="KEGG" id="ddi:DDB_G0275811"/>